<feature type="transmembrane region" description="Helical" evidence="1">
    <location>
        <begin position="33"/>
        <end position="49"/>
    </location>
</feature>
<proteinExistence type="predicted"/>
<dbReference type="HOGENOM" id="CLU_145189_0_0_2"/>
<reference evidence="2 4" key="4">
    <citation type="journal article" date="2003" name="Mol. Microbiol.">
        <title>An integrated analysis of the genome of the hyperthermophilic archaeon Pyrococcus abyssi.</title>
        <authorList>
            <person name="Cohen G."/>
            <person name="Barbe V."/>
            <person name="Flament D."/>
            <person name="Galperin M."/>
            <person name="Heilig R."/>
            <person name="Ripp R."/>
            <person name="Lecompte O."/>
            <person name="Prieur D."/>
            <person name="Poch O."/>
            <person name="Quellerou J."/>
            <person name="Thierry J.C."/>
            <person name="Van der Oost J."/>
            <person name="Weissenbach J."/>
            <person name="Zivanovic Y."/>
            <person name="Forterre P."/>
        </authorList>
    </citation>
    <scope>NUCLEOTIDE SEQUENCE [LARGE SCALE GENOMIC DNA]</scope>
    <source>
        <strain evidence="4">GE5 / Orsay</strain>
        <strain evidence="2">Orsay</strain>
    </source>
</reference>
<feature type="transmembrane region" description="Helical" evidence="1">
    <location>
        <begin position="9"/>
        <end position="27"/>
    </location>
</feature>
<dbReference type="EMBL" id="HE613800">
    <property type="protein sequence ID" value="CCE70021.1"/>
    <property type="molecule type" value="Genomic_DNA"/>
</dbReference>
<gene>
    <name evidence="2" type="ordered locus">PAB0432</name>
</gene>
<dbReference type="KEGG" id="pab:PAB0432"/>
<evidence type="ECO:0008006" key="6">
    <source>
        <dbReference type="Google" id="ProtNLM"/>
    </source>
</evidence>
<reference evidence="2" key="1">
    <citation type="submission" date="1999-07" db="EMBL/GenBank/DDBJ databases">
        <authorList>
            <person name="Genoscope"/>
        </authorList>
    </citation>
    <scope>NUCLEOTIDE SEQUENCE</scope>
    <source>
        <strain evidence="2">Orsay</strain>
    </source>
</reference>
<reference evidence="2" key="2">
    <citation type="journal article" date="2000" name="J. Mol. Biol.">
        <title>Archaeal homologs of eukaryotic methylation guide small nucleolar RNAs: lessons from the Pyrococcus genomes.</title>
        <authorList>
            <person name="Gaspin C."/>
            <person name="Cavaille J."/>
            <person name="Erauso G."/>
        </authorList>
    </citation>
    <scope>NUCLEOTIDE SEQUENCE</scope>
    <source>
        <strain evidence="2">Orsay</strain>
    </source>
</reference>
<dbReference type="EMBL" id="AJ248284">
    <property type="protein sequence ID" value="CAB49549.1"/>
    <property type="molecule type" value="Genomic_DNA"/>
</dbReference>
<accession>Q9V102</accession>
<name>Q9V102_PYRAB</name>
<keyword evidence="1" id="KW-1133">Transmembrane helix</keyword>
<evidence type="ECO:0000313" key="5">
    <source>
        <dbReference type="Proteomes" id="UP000009139"/>
    </source>
</evidence>
<dbReference type="eggNOG" id="arCOG04440">
    <property type="taxonomic scope" value="Archaea"/>
</dbReference>
<dbReference type="Proteomes" id="UP000000810">
    <property type="component" value="Chromosome"/>
</dbReference>
<dbReference type="PATRIC" id="fig|272844.11.peg.667"/>
<evidence type="ECO:0000313" key="4">
    <source>
        <dbReference type="Proteomes" id="UP000000810"/>
    </source>
</evidence>
<keyword evidence="1" id="KW-0472">Membrane</keyword>
<dbReference type="Pfam" id="PF09946">
    <property type="entry name" value="DUF2178"/>
    <property type="match status" value="1"/>
</dbReference>
<dbReference type="STRING" id="272844.PAB0432"/>
<reference evidence="2" key="3">
    <citation type="journal article" date="2001" name="Genome Res.">
        <title>Genome evolution at the genus level: comparison of three complete genomes of hyperthermophilic archaea.</title>
        <authorList>
            <person name="Lecompte O."/>
            <person name="Ripp R."/>
            <person name="Puzos-Barbe V."/>
            <person name="Duprat S."/>
            <person name="Heilig R."/>
            <person name="Dietrich J."/>
            <person name="Thierry J.C."/>
            <person name="Poch O."/>
        </authorList>
    </citation>
    <scope>NUCLEOTIDE SEQUENCE</scope>
    <source>
        <strain evidence="2">Orsay</strain>
    </source>
</reference>
<sequence>MVDGMKERLPLLAIVAIAGAIMGWSLPSGNVEVALTAFALAWLGVHYYMERLRKRGIILEDERILRISEISSRKTIQVIAVSMAIAVIVLSRFKTPKAEGAMIALDLALLAMIILQMAFYAYYSRRM</sequence>
<reference evidence="3 5" key="5">
    <citation type="journal article" date="2012" name="Curr. Microbiol.">
        <title>Re-annotation of two hyperthermophilic archaea Pyrococcus abyssi GE5 and Pyrococcus furiosus DSM 3638.</title>
        <authorList>
            <person name="Gao J."/>
            <person name="Wang J."/>
        </authorList>
    </citation>
    <scope>GENOME REANNOTATION</scope>
    <source>
        <strain evidence="3">GE5</strain>
        <strain evidence="5">GE5 / Orsay</strain>
    </source>
</reference>
<evidence type="ECO:0000256" key="1">
    <source>
        <dbReference type="SAM" id="Phobius"/>
    </source>
</evidence>
<dbReference type="AlphaFoldDB" id="Q9V102"/>
<dbReference type="Proteomes" id="UP000009139">
    <property type="component" value="Chromosome"/>
</dbReference>
<evidence type="ECO:0000313" key="3">
    <source>
        <dbReference type="EMBL" id="CCE70021.1"/>
    </source>
</evidence>
<protein>
    <recommendedName>
        <fullName evidence="6">DUF2178 domain-containing protein</fullName>
    </recommendedName>
</protein>
<keyword evidence="4" id="KW-1185">Reference proteome</keyword>
<dbReference type="PIR" id="F75183">
    <property type="entry name" value="F75183"/>
</dbReference>
<feature type="transmembrane region" description="Helical" evidence="1">
    <location>
        <begin position="101"/>
        <end position="123"/>
    </location>
</feature>
<dbReference type="InterPro" id="IPR019235">
    <property type="entry name" value="DUF2178_TM"/>
</dbReference>
<evidence type="ECO:0000313" key="2">
    <source>
        <dbReference type="EMBL" id="CAB49549.1"/>
    </source>
</evidence>
<feature type="transmembrane region" description="Helical" evidence="1">
    <location>
        <begin position="76"/>
        <end position="95"/>
    </location>
</feature>
<keyword evidence="1" id="KW-0812">Transmembrane</keyword>
<organism evidence="2 4">
    <name type="scientific">Pyrococcus abyssi (strain GE5 / Orsay)</name>
    <dbReference type="NCBI Taxonomy" id="272844"/>
    <lineage>
        <taxon>Archaea</taxon>
        <taxon>Methanobacteriati</taxon>
        <taxon>Methanobacteriota</taxon>
        <taxon>Thermococci</taxon>
        <taxon>Thermococcales</taxon>
        <taxon>Thermococcaceae</taxon>
        <taxon>Pyrococcus</taxon>
    </lineage>
</organism>